<dbReference type="Proteomes" id="UP001620514">
    <property type="component" value="Unassembled WGS sequence"/>
</dbReference>
<feature type="compositionally biased region" description="Pro residues" evidence="1">
    <location>
        <begin position="35"/>
        <end position="46"/>
    </location>
</feature>
<gene>
    <name evidence="3" type="ORF">ABH943_004300</name>
</gene>
<evidence type="ECO:0000256" key="2">
    <source>
        <dbReference type="SAM" id="SignalP"/>
    </source>
</evidence>
<keyword evidence="2" id="KW-0732">Signal</keyword>
<sequence length="84" mass="8600">MLRVLVASITVLGSLGIVLGAAPDAFARSGKTTPAVPPSAPSPPSPISRQARRAQRKADRKAAQARHSVSATLHAVVPCTPDPV</sequence>
<reference evidence="3 4" key="1">
    <citation type="submission" date="2024-11" db="EMBL/GenBank/DDBJ databases">
        <title>Using genomics to understand microbial adaptation to soil warming.</title>
        <authorList>
            <person name="Deangelis K.M. PhD."/>
        </authorList>
    </citation>
    <scope>NUCLEOTIDE SEQUENCE [LARGE SCALE GENOMIC DNA]</scope>
    <source>
        <strain evidence="3 4">GAS97</strain>
    </source>
</reference>
<evidence type="ECO:0000313" key="4">
    <source>
        <dbReference type="Proteomes" id="UP001620514"/>
    </source>
</evidence>
<evidence type="ECO:0000256" key="1">
    <source>
        <dbReference type="SAM" id="MobiDB-lite"/>
    </source>
</evidence>
<protein>
    <submittedName>
        <fullName evidence="3">Uncharacterized protein</fullName>
    </submittedName>
</protein>
<dbReference type="RefSeq" id="WP_404609340.1">
    <property type="nucleotide sequence ID" value="NZ_JBIYDN010000013.1"/>
</dbReference>
<comment type="caution">
    <text evidence="3">The sequence shown here is derived from an EMBL/GenBank/DDBJ whole genome shotgun (WGS) entry which is preliminary data.</text>
</comment>
<evidence type="ECO:0000313" key="3">
    <source>
        <dbReference type="EMBL" id="MFK4444278.1"/>
    </source>
</evidence>
<feature type="signal peptide" evidence="2">
    <location>
        <begin position="1"/>
        <end position="27"/>
    </location>
</feature>
<organism evidence="3 4">
    <name type="scientific">Caballeronia udeis</name>
    <dbReference type="NCBI Taxonomy" id="1232866"/>
    <lineage>
        <taxon>Bacteria</taxon>
        <taxon>Pseudomonadati</taxon>
        <taxon>Pseudomonadota</taxon>
        <taxon>Betaproteobacteria</taxon>
        <taxon>Burkholderiales</taxon>
        <taxon>Burkholderiaceae</taxon>
        <taxon>Caballeronia</taxon>
    </lineage>
</organism>
<proteinExistence type="predicted"/>
<dbReference type="EMBL" id="JBIYDN010000013">
    <property type="protein sequence ID" value="MFK4444278.1"/>
    <property type="molecule type" value="Genomic_DNA"/>
</dbReference>
<accession>A0ABW8MKR3</accession>
<name>A0ABW8MKR3_9BURK</name>
<feature type="chain" id="PRO_5045538352" evidence="2">
    <location>
        <begin position="28"/>
        <end position="84"/>
    </location>
</feature>
<feature type="region of interest" description="Disordered" evidence="1">
    <location>
        <begin position="28"/>
        <end position="84"/>
    </location>
</feature>
<keyword evidence="4" id="KW-1185">Reference proteome</keyword>